<gene>
    <name evidence="1" type="ORF">JMJ56_31230</name>
</gene>
<evidence type="ECO:0000313" key="1">
    <source>
        <dbReference type="EMBL" id="MBL6082441.1"/>
    </source>
</evidence>
<proteinExistence type="predicted"/>
<name>A0ABS1UCM8_9PROT</name>
<organism evidence="1 2">
    <name type="scientific">Belnapia arida</name>
    <dbReference type="NCBI Taxonomy" id="2804533"/>
    <lineage>
        <taxon>Bacteria</taxon>
        <taxon>Pseudomonadati</taxon>
        <taxon>Pseudomonadota</taxon>
        <taxon>Alphaproteobacteria</taxon>
        <taxon>Acetobacterales</taxon>
        <taxon>Roseomonadaceae</taxon>
        <taxon>Belnapia</taxon>
    </lineage>
</organism>
<protein>
    <submittedName>
        <fullName evidence="1">IS110 family transposase</fullName>
    </submittedName>
</protein>
<accession>A0ABS1UCM8</accession>
<feature type="non-terminal residue" evidence="1">
    <location>
        <position position="47"/>
    </location>
</feature>
<dbReference type="Proteomes" id="UP000660885">
    <property type="component" value="Unassembled WGS sequence"/>
</dbReference>
<comment type="caution">
    <text evidence="1">The sequence shown here is derived from an EMBL/GenBank/DDBJ whole genome shotgun (WGS) entry which is preliminary data.</text>
</comment>
<reference evidence="1 2" key="1">
    <citation type="submission" date="2021-01" db="EMBL/GenBank/DDBJ databases">
        <title>Belnapia mucosa sp. nov. and Belnapia arida sp. nov., isolated from the Tabernas Desert (Almeria, Spain).</title>
        <authorList>
            <person name="Molina-Menor E."/>
            <person name="Vidal-Verdu A."/>
            <person name="Calonge A."/>
            <person name="Satari L."/>
            <person name="Pereto J."/>
            <person name="Porcar M."/>
        </authorList>
    </citation>
    <scope>NUCLEOTIDE SEQUENCE [LARGE SCALE GENOMIC DNA]</scope>
    <source>
        <strain evidence="1 2">T18</strain>
    </source>
</reference>
<sequence length="47" mass="5050">MEKVTTVGLDLAKSVFQVHGVNAAGGVVVRRKLRRSALLEFFAALPP</sequence>
<keyword evidence="2" id="KW-1185">Reference proteome</keyword>
<dbReference type="EMBL" id="JAETWB010000069">
    <property type="protein sequence ID" value="MBL6082441.1"/>
    <property type="molecule type" value="Genomic_DNA"/>
</dbReference>
<evidence type="ECO:0000313" key="2">
    <source>
        <dbReference type="Proteomes" id="UP000660885"/>
    </source>
</evidence>